<evidence type="ECO:0000313" key="5">
    <source>
        <dbReference type="Proteomes" id="UP000007350"/>
    </source>
</evidence>
<dbReference type="Proteomes" id="UP000007350">
    <property type="component" value="Unassembled WGS sequence"/>
</dbReference>
<feature type="compositionally biased region" description="Polar residues" evidence="2">
    <location>
        <begin position="639"/>
        <end position="649"/>
    </location>
</feature>
<keyword evidence="5" id="KW-1185">Reference proteome</keyword>
<protein>
    <submittedName>
        <fullName evidence="4">Uncharacterized protein</fullName>
    </submittedName>
</protein>
<dbReference type="OrthoDB" id="248143at2759"/>
<organism evidence="4 5">
    <name type="scientific">Trypanosoma cruzi marinkellei</name>
    <dbReference type="NCBI Taxonomy" id="85056"/>
    <lineage>
        <taxon>Eukaryota</taxon>
        <taxon>Discoba</taxon>
        <taxon>Euglenozoa</taxon>
        <taxon>Kinetoplastea</taxon>
        <taxon>Metakinetoplastina</taxon>
        <taxon>Trypanosomatida</taxon>
        <taxon>Trypanosomatidae</taxon>
        <taxon>Trypanosoma</taxon>
        <taxon>Schizotrypanum</taxon>
    </lineage>
</organism>
<feature type="transmembrane region" description="Helical" evidence="3">
    <location>
        <begin position="29"/>
        <end position="47"/>
    </location>
</feature>
<feature type="region of interest" description="Disordered" evidence="2">
    <location>
        <begin position="591"/>
        <end position="655"/>
    </location>
</feature>
<accession>K2LWM1</accession>
<feature type="transmembrane region" description="Helical" evidence="3">
    <location>
        <begin position="6"/>
        <end position="22"/>
    </location>
</feature>
<keyword evidence="3" id="KW-0472">Membrane</keyword>
<dbReference type="EMBL" id="AHKC01019300">
    <property type="protein sequence ID" value="EKF27053.1"/>
    <property type="molecule type" value="Genomic_DNA"/>
</dbReference>
<comment type="caution">
    <text evidence="4">The sequence shown here is derived from an EMBL/GenBank/DDBJ whole genome shotgun (WGS) entry which is preliminary data.</text>
</comment>
<keyword evidence="1" id="KW-0175">Coiled coil</keyword>
<reference evidence="4 5" key="1">
    <citation type="journal article" date="2012" name="BMC Genomics">
        <title>Comparative genomic analysis of human infective Trypanosoma cruzi lineages with the bat-restricted subspecies T. cruzi marinkellei.</title>
        <authorList>
            <person name="Franzen O."/>
            <person name="Talavera-Lopez C."/>
            <person name="Ochaya S."/>
            <person name="Butler C.E."/>
            <person name="Messenger L.A."/>
            <person name="Lewis M.D."/>
            <person name="Llewellyn M.S."/>
            <person name="Marinkelle C.J."/>
            <person name="Tyler K.M."/>
            <person name="Miles M.A."/>
            <person name="Andersson B."/>
        </authorList>
    </citation>
    <scope>NUCLEOTIDE SEQUENCE [LARGE SCALE GENOMIC DNA]</scope>
    <source>
        <strain evidence="4 5">B7</strain>
    </source>
</reference>
<feature type="compositionally biased region" description="Low complexity" evidence="2">
    <location>
        <begin position="603"/>
        <end position="614"/>
    </location>
</feature>
<dbReference type="AlphaFoldDB" id="K2LWM1"/>
<evidence type="ECO:0000256" key="2">
    <source>
        <dbReference type="SAM" id="MobiDB-lite"/>
    </source>
</evidence>
<gene>
    <name evidence="4" type="ORF">MOQ_009233</name>
</gene>
<sequence length="655" mass="73983">FLFMCVLNVLSSFLFSFIYIYLFSRFFRFCCFVFIFVVVHVAPFLLFSPSFGVVGCCSSLAECQQQGHYTYTHNIYIHTIYIHTHIYIYIHRYIHTWCGKEKRHQRRGTKTRKKKKMDLDDILGENPPAAVELVDIDDILGDPPAAETQNTNPMPPASAPNENLAEVPFFLDVPKPRRPPAKGPPPPRAHTVQLQFFRDPPPHVKTYVTNACYYANQVSLINPDGSREKRGIVLNDSNIYVMSSGAKVEQTIPLTQVEALIMQDIMTPKSLGISKEWQTHIVLQLRDFPDLFFALPDDKKNDPATGGTYGEKIPVLEVVLAELLRAYDVDLLVCSLREEESIHHLVKRNVTDTAMRRECDEILAYRTSLTATLNDLMRHDSRLVMNCNEIEVSGASQTATTLLKEIELIEGKNEVMTAALNQANVSLSRCLSKENELRTSLQTKEKTVQEEVERRVAAQQGEMIARQALEYELMKVAHQTEMQHLKILCEFLQARLERSRRSPAVTAAELESYLAELKRLKQSVLSRKAEATKKLAEAKRRLVDSEAALQNVTNEVAVLQKLPPGAPIPPDFNRELAPTFLPVHLPQKQLGDQSAGVDVNAPSHMSSRSSKKFSNTQETAVALPDDDADDDICLEKPSKQQQARNQSNIILDDDL</sequence>
<proteinExistence type="predicted"/>
<keyword evidence="3" id="KW-1133">Transmembrane helix</keyword>
<feature type="coiled-coil region" evidence="1">
    <location>
        <begin position="514"/>
        <end position="562"/>
    </location>
</feature>
<name>K2LWM1_TRYCR</name>
<evidence type="ECO:0000256" key="3">
    <source>
        <dbReference type="SAM" id="Phobius"/>
    </source>
</evidence>
<evidence type="ECO:0000256" key="1">
    <source>
        <dbReference type="SAM" id="Coils"/>
    </source>
</evidence>
<evidence type="ECO:0000313" key="4">
    <source>
        <dbReference type="EMBL" id="EKF27053.1"/>
    </source>
</evidence>
<feature type="non-terminal residue" evidence="4">
    <location>
        <position position="1"/>
    </location>
</feature>
<keyword evidence="3" id="KW-0812">Transmembrane</keyword>